<keyword evidence="3" id="KW-1185">Reference proteome</keyword>
<feature type="compositionally biased region" description="Basic and acidic residues" evidence="1">
    <location>
        <begin position="144"/>
        <end position="171"/>
    </location>
</feature>
<evidence type="ECO:0000313" key="2">
    <source>
        <dbReference type="EMBL" id="KAK7047542.1"/>
    </source>
</evidence>
<feature type="compositionally biased region" description="Polar residues" evidence="1">
    <location>
        <begin position="98"/>
        <end position="115"/>
    </location>
</feature>
<name>A0AAW0D796_9AGAR</name>
<feature type="compositionally biased region" description="Basic and acidic residues" evidence="1">
    <location>
        <begin position="179"/>
        <end position="192"/>
    </location>
</feature>
<evidence type="ECO:0000313" key="3">
    <source>
        <dbReference type="Proteomes" id="UP001383192"/>
    </source>
</evidence>
<sequence length="328" mass="37446">MTYQRVPTPNFDNTLTCVSENEAESDREPTSREDLNQRTERTLRNINRQQRRHERQLEIARLTDKHRKEQETAAKNAEKAAEKPVVAARPKPQPLKTRATQEAQRPTAETENSGESDPPRKSRGPHTPLTRTPRTPLEIEDSDESKTSGKPLDHTKLLKLPKESATVEKMHRIQNYTPTEREIYDEGHKDGLAEASNNPNKPKKTSRTREKGKDKEQPSSSVNTIPCESCAKTGKTCTRQQGDKNACFPCHFGKKKCSLARTTAEPILRLTEAIDQLGDRIEAADQSLDDKIDRFHAWLKTEAKELADRQDKRADLLRRYIELHTKTQ</sequence>
<feature type="compositionally biased region" description="Low complexity" evidence="1">
    <location>
        <begin position="125"/>
        <end position="136"/>
    </location>
</feature>
<feature type="compositionally biased region" description="Basic and acidic residues" evidence="1">
    <location>
        <begin position="55"/>
        <end position="82"/>
    </location>
</feature>
<evidence type="ECO:0000256" key="1">
    <source>
        <dbReference type="SAM" id="MobiDB-lite"/>
    </source>
</evidence>
<organism evidence="2 3">
    <name type="scientific">Paramarasmius palmivorus</name>
    <dbReference type="NCBI Taxonomy" id="297713"/>
    <lineage>
        <taxon>Eukaryota</taxon>
        <taxon>Fungi</taxon>
        <taxon>Dikarya</taxon>
        <taxon>Basidiomycota</taxon>
        <taxon>Agaricomycotina</taxon>
        <taxon>Agaricomycetes</taxon>
        <taxon>Agaricomycetidae</taxon>
        <taxon>Agaricales</taxon>
        <taxon>Marasmiineae</taxon>
        <taxon>Marasmiaceae</taxon>
        <taxon>Paramarasmius</taxon>
    </lineage>
</organism>
<gene>
    <name evidence="2" type="ORF">VNI00_006309</name>
</gene>
<evidence type="ECO:0008006" key="4">
    <source>
        <dbReference type="Google" id="ProtNLM"/>
    </source>
</evidence>
<dbReference type="Proteomes" id="UP001383192">
    <property type="component" value="Unassembled WGS sequence"/>
</dbReference>
<feature type="compositionally biased region" description="Basic and acidic residues" evidence="1">
    <location>
        <begin position="24"/>
        <end position="43"/>
    </location>
</feature>
<feature type="region of interest" description="Disordered" evidence="1">
    <location>
        <begin position="1"/>
        <end position="223"/>
    </location>
</feature>
<comment type="caution">
    <text evidence="2">The sequence shown here is derived from an EMBL/GenBank/DDBJ whole genome shotgun (WGS) entry which is preliminary data.</text>
</comment>
<accession>A0AAW0D796</accession>
<proteinExistence type="predicted"/>
<protein>
    <recommendedName>
        <fullName evidence="4">Zn(2)-C6 fungal-type domain-containing protein</fullName>
    </recommendedName>
</protein>
<dbReference type="EMBL" id="JAYKXP010000019">
    <property type="protein sequence ID" value="KAK7047542.1"/>
    <property type="molecule type" value="Genomic_DNA"/>
</dbReference>
<reference evidence="2 3" key="1">
    <citation type="submission" date="2024-01" db="EMBL/GenBank/DDBJ databases">
        <title>A draft genome for a cacao thread blight-causing isolate of Paramarasmius palmivorus.</title>
        <authorList>
            <person name="Baruah I.K."/>
            <person name="Bukari Y."/>
            <person name="Amoako-Attah I."/>
            <person name="Meinhardt L.W."/>
            <person name="Bailey B.A."/>
            <person name="Cohen S.P."/>
        </authorList>
    </citation>
    <scope>NUCLEOTIDE SEQUENCE [LARGE SCALE GENOMIC DNA]</scope>
    <source>
        <strain evidence="2 3">GH-12</strain>
    </source>
</reference>
<dbReference type="AlphaFoldDB" id="A0AAW0D796"/>
<feature type="compositionally biased region" description="Basic and acidic residues" evidence="1">
    <location>
        <begin position="207"/>
        <end position="217"/>
    </location>
</feature>
<feature type="compositionally biased region" description="Polar residues" evidence="1">
    <location>
        <begin position="1"/>
        <end position="19"/>
    </location>
</feature>